<accession>A0ABX0WAP0</accession>
<evidence type="ECO:0000256" key="2">
    <source>
        <dbReference type="ARBA" id="ARBA00004776"/>
    </source>
</evidence>
<keyword evidence="9" id="KW-0961">Cell wall biogenesis/degradation</keyword>
<dbReference type="InterPro" id="IPR010275">
    <property type="entry name" value="MepK"/>
</dbReference>
<keyword evidence="4" id="KW-0479">Metal-binding</keyword>
<proteinExistence type="inferred from homology"/>
<dbReference type="RefSeq" id="WP_167685335.1">
    <property type="nucleotide sequence ID" value="NZ_QHLQ01000021.1"/>
</dbReference>
<dbReference type="InterPro" id="IPR009045">
    <property type="entry name" value="Zn_M74/Hedgehog-like"/>
</dbReference>
<comment type="similarity">
    <text evidence="10">Belongs to the peptidase M15 family.</text>
</comment>
<comment type="cofactor">
    <cofactor evidence="1">
        <name>Zn(2+)</name>
        <dbReference type="ChEBI" id="CHEBI:29105"/>
    </cofactor>
</comment>
<protein>
    <recommendedName>
        <fullName evidence="11">Murein endopeptidase K</fullName>
    </recommendedName>
</protein>
<sequence length="189" mass="21062">MVETNTSGMTRRGLLGAFAATTLVAAPTLSNAAGFLRGSGDIRRIRMYSGRTGERIDMIYWIDGKYIKDAVKEINYFMRDWRNDQVKEIDTRTIDIMAASHNLLEVNEPYMMLSGYRSPQTNAMLRRRSRGVAKNSLHMRGQAADLRLASRSVGQMAKAAQACRAGGVGKYRGSNFVHMDCGQVRSWSG</sequence>
<evidence type="ECO:0000256" key="6">
    <source>
        <dbReference type="ARBA" id="ARBA00022801"/>
    </source>
</evidence>
<dbReference type="Proteomes" id="UP001429564">
    <property type="component" value="Unassembled WGS sequence"/>
</dbReference>
<dbReference type="PANTHER" id="PTHR37425:SF1">
    <property type="entry name" value="OUTER MEMBRANE PROTEIN"/>
    <property type="match status" value="1"/>
</dbReference>
<evidence type="ECO:0000256" key="4">
    <source>
        <dbReference type="ARBA" id="ARBA00022723"/>
    </source>
</evidence>
<comment type="caution">
    <text evidence="12">The sequence shown here is derived from an EMBL/GenBank/DDBJ whole genome shotgun (WGS) entry which is preliminary data.</text>
</comment>
<dbReference type="Gene3D" id="3.30.1380.10">
    <property type="match status" value="1"/>
</dbReference>
<evidence type="ECO:0000256" key="7">
    <source>
        <dbReference type="ARBA" id="ARBA00022833"/>
    </source>
</evidence>
<gene>
    <name evidence="12" type="ORF">DL239_17220</name>
</gene>
<dbReference type="EMBL" id="QHLQ01000021">
    <property type="protein sequence ID" value="NIZ62714.1"/>
    <property type="molecule type" value="Genomic_DNA"/>
</dbReference>
<keyword evidence="3" id="KW-0645">Protease</keyword>
<evidence type="ECO:0000256" key="5">
    <source>
        <dbReference type="ARBA" id="ARBA00022729"/>
    </source>
</evidence>
<keyword evidence="8" id="KW-0482">Metalloprotease</keyword>
<evidence type="ECO:0000256" key="1">
    <source>
        <dbReference type="ARBA" id="ARBA00001947"/>
    </source>
</evidence>
<reference evidence="12 13" key="1">
    <citation type="submission" date="2018-05" db="EMBL/GenBank/DDBJ databases">
        <authorList>
            <person name="Zhang Y.-J."/>
        </authorList>
    </citation>
    <scope>NUCLEOTIDE SEQUENCE [LARGE SCALE GENOMIC DNA]</scope>
    <source>
        <strain evidence="12 13">CY04</strain>
    </source>
</reference>
<evidence type="ECO:0000313" key="13">
    <source>
        <dbReference type="Proteomes" id="UP001429564"/>
    </source>
</evidence>
<organism evidence="12 13">
    <name type="scientific">Parasedimentitalea denitrificans</name>
    <dbReference type="NCBI Taxonomy" id="2211118"/>
    <lineage>
        <taxon>Bacteria</taxon>
        <taxon>Pseudomonadati</taxon>
        <taxon>Pseudomonadota</taxon>
        <taxon>Alphaproteobacteria</taxon>
        <taxon>Rhodobacterales</taxon>
        <taxon>Paracoccaceae</taxon>
        <taxon>Parasedimentitalea</taxon>
    </lineage>
</organism>
<keyword evidence="13" id="KW-1185">Reference proteome</keyword>
<evidence type="ECO:0000256" key="11">
    <source>
        <dbReference type="ARBA" id="ARBA00093666"/>
    </source>
</evidence>
<name>A0ABX0WAP0_9RHOB</name>
<comment type="pathway">
    <text evidence="2">Cell wall biogenesis; cell wall polysaccharide biosynthesis.</text>
</comment>
<keyword evidence="5" id="KW-0732">Signal</keyword>
<keyword evidence="6" id="KW-0378">Hydrolase</keyword>
<dbReference type="Pfam" id="PF05951">
    <property type="entry name" value="Peptidase_M15_2"/>
    <property type="match status" value="1"/>
</dbReference>
<dbReference type="SUPFAM" id="SSF55166">
    <property type="entry name" value="Hedgehog/DD-peptidase"/>
    <property type="match status" value="1"/>
</dbReference>
<evidence type="ECO:0000256" key="3">
    <source>
        <dbReference type="ARBA" id="ARBA00022670"/>
    </source>
</evidence>
<dbReference type="PANTHER" id="PTHR37425">
    <property type="match status" value="1"/>
</dbReference>
<evidence type="ECO:0000313" key="12">
    <source>
        <dbReference type="EMBL" id="NIZ62714.1"/>
    </source>
</evidence>
<evidence type="ECO:0000256" key="10">
    <source>
        <dbReference type="ARBA" id="ARBA00093448"/>
    </source>
</evidence>
<evidence type="ECO:0000256" key="9">
    <source>
        <dbReference type="ARBA" id="ARBA00023316"/>
    </source>
</evidence>
<keyword evidence="7" id="KW-0862">Zinc</keyword>
<evidence type="ECO:0000256" key="8">
    <source>
        <dbReference type="ARBA" id="ARBA00023049"/>
    </source>
</evidence>